<comment type="caution">
    <text evidence="2">The sequence shown here is derived from an EMBL/GenBank/DDBJ whole genome shotgun (WGS) entry which is preliminary data.</text>
</comment>
<protein>
    <recommendedName>
        <fullName evidence="4">DUF4189 domain-containing protein</fullName>
    </recommendedName>
</protein>
<feature type="chain" id="PRO_5017683315" description="DUF4189 domain-containing protein" evidence="1">
    <location>
        <begin position="22"/>
        <end position="137"/>
    </location>
</feature>
<evidence type="ECO:0000313" key="2">
    <source>
        <dbReference type="EMBL" id="RFF31543.1"/>
    </source>
</evidence>
<proteinExistence type="predicted"/>
<feature type="signal peptide" evidence="1">
    <location>
        <begin position="1"/>
        <end position="21"/>
    </location>
</feature>
<name>A0A3E1KAQ6_9GAMM</name>
<sequence>MKKHRILVALLLIVASSMAAAVPPSGTGGGYYGSAWFDSGQGFVVGPYSSWAACNQAYQDALAYDVNIRGWTVVSTSPCSYRPPYGMATPNHKLSYAVDDSDPGASLDHVQRIVEKVRQLRETHMIDEYEAELLRIE</sequence>
<accession>A0A3E1KAQ6</accession>
<gene>
    <name evidence="2" type="ORF">DZC52_04070</name>
</gene>
<evidence type="ECO:0000313" key="3">
    <source>
        <dbReference type="Proteomes" id="UP000260351"/>
    </source>
</evidence>
<dbReference type="EMBL" id="QUZK01000018">
    <property type="protein sequence ID" value="RFF31543.1"/>
    <property type="molecule type" value="Genomic_DNA"/>
</dbReference>
<keyword evidence="3" id="KW-1185">Reference proteome</keyword>
<dbReference type="Proteomes" id="UP000260351">
    <property type="component" value="Unassembled WGS sequence"/>
</dbReference>
<evidence type="ECO:0008006" key="4">
    <source>
        <dbReference type="Google" id="ProtNLM"/>
    </source>
</evidence>
<dbReference type="AlphaFoldDB" id="A0A3E1KAQ6"/>
<dbReference type="RefSeq" id="WP_116649849.1">
    <property type="nucleotide sequence ID" value="NZ_QUZK01000018.1"/>
</dbReference>
<evidence type="ECO:0000256" key="1">
    <source>
        <dbReference type="SAM" id="SignalP"/>
    </source>
</evidence>
<keyword evidence="1" id="KW-0732">Signal</keyword>
<organism evidence="2 3">
    <name type="scientific">Wenzhouxiangella sediminis</name>
    <dbReference type="NCBI Taxonomy" id="1792836"/>
    <lineage>
        <taxon>Bacteria</taxon>
        <taxon>Pseudomonadati</taxon>
        <taxon>Pseudomonadota</taxon>
        <taxon>Gammaproteobacteria</taxon>
        <taxon>Chromatiales</taxon>
        <taxon>Wenzhouxiangellaceae</taxon>
        <taxon>Wenzhouxiangella</taxon>
    </lineage>
</organism>
<reference evidence="2 3" key="1">
    <citation type="submission" date="2018-08" db="EMBL/GenBank/DDBJ databases">
        <title>Wenzhouxiangella salilacus sp. nov., a novel bacterium isolated from a saline lake in Xinjiang Province, China.</title>
        <authorList>
            <person name="Han S."/>
        </authorList>
    </citation>
    <scope>NUCLEOTIDE SEQUENCE [LARGE SCALE GENOMIC DNA]</scope>
    <source>
        <strain evidence="2 3">XDB06</strain>
    </source>
</reference>